<feature type="transmembrane region" description="Helical" evidence="2">
    <location>
        <begin position="73"/>
        <end position="95"/>
    </location>
</feature>
<feature type="compositionally biased region" description="Polar residues" evidence="1">
    <location>
        <begin position="405"/>
        <end position="417"/>
    </location>
</feature>
<keyword evidence="2" id="KW-0812">Transmembrane</keyword>
<dbReference type="CDD" id="cd06174">
    <property type="entry name" value="MFS"/>
    <property type="match status" value="1"/>
</dbReference>
<keyword evidence="2" id="KW-0472">Membrane</keyword>
<evidence type="ECO:0000256" key="2">
    <source>
        <dbReference type="SAM" id="Phobius"/>
    </source>
</evidence>
<dbReference type="AlphaFoldDB" id="A0A5C3QSH1"/>
<organism evidence="3 4">
    <name type="scientific">Pterulicium gracile</name>
    <dbReference type="NCBI Taxonomy" id="1884261"/>
    <lineage>
        <taxon>Eukaryota</taxon>
        <taxon>Fungi</taxon>
        <taxon>Dikarya</taxon>
        <taxon>Basidiomycota</taxon>
        <taxon>Agaricomycotina</taxon>
        <taxon>Agaricomycetes</taxon>
        <taxon>Agaricomycetidae</taxon>
        <taxon>Agaricales</taxon>
        <taxon>Pleurotineae</taxon>
        <taxon>Pterulaceae</taxon>
        <taxon>Pterulicium</taxon>
    </lineage>
</organism>
<evidence type="ECO:0000313" key="3">
    <source>
        <dbReference type="EMBL" id="TFL03229.1"/>
    </source>
</evidence>
<reference evidence="3 4" key="1">
    <citation type="journal article" date="2019" name="Nat. Ecol. Evol.">
        <title>Megaphylogeny resolves global patterns of mushroom evolution.</title>
        <authorList>
            <person name="Varga T."/>
            <person name="Krizsan K."/>
            <person name="Foldi C."/>
            <person name="Dima B."/>
            <person name="Sanchez-Garcia M."/>
            <person name="Sanchez-Ramirez S."/>
            <person name="Szollosi G.J."/>
            <person name="Szarkandi J.G."/>
            <person name="Papp V."/>
            <person name="Albert L."/>
            <person name="Andreopoulos W."/>
            <person name="Angelini C."/>
            <person name="Antonin V."/>
            <person name="Barry K.W."/>
            <person name="Bougher N.L."/>
            <person name="Buchanan P."/>
            <person name="Buyck B."/>
            <person name="Bense V."/>
            <person name="Catcheside P."/>
            <person name="Chovatia M."/>
            <person name="Cooper J."/>
            <person name="Damon W."/>
            <person name="Desjardin D."/>
            <person name="Finy P."/>
            <person name="Geml J."/>
            <person name="Haridas S."/>
            <person name="Hughes K."/>
            <person name="Justo A."/>
            <person name="Karasinski D."/>
            <person name="Kautmanova I."/>
            <person name="Kiss B."/>
            <person name="Kocsube S."/>
            <person name="Kotiranta H."/>
            <person name="LaButti K.M."/>
            <person name="Lechner B.E."/>
            <person name="Liimatainen K."/>
            <person name="Lipzen A."/>
            <person name="Lukacs Z."/>
            <person name="Mihaltcheva S."/>
            <person name="Morgado L.N."/>
            <person name="Niskanen T."/>
            <person name="Noordeloos M.E."/>
            <person name="Ohm R.A."/>
            <person name="Ortiz-Santana B."/>
            <person name="Ovrebo C."/>
            <person name="Racz N."/>
            <person name="Riley R."/>
            <person name="Savchenko A."/>
            <person name="Shiryaev A."/>
            <person name="Soop K."/>
            <person name="Spirin V."/>
            <person name="Szebenyi C."/>
            <person name="Tomsovsky M."/>
            <person name="Tulloss R.E."/>
            <person name="Uehling J."/>
            <person name="Grigoriev I.V."/>
            <person name="Vagvolgyi C."/>
            <person name="Papp T."/>
            <person name="Martin F.M."/>
            <person name="Miettinen O."/>
            <person name="Hibbett D.S."/>
            <person name="Nagy L.G."/>
        </authorList>
    </citation>
    <scope>NUCLEOTIDE SEQUENCE [LARGE SCALE GENOMIC DNA]</scope>
    <source>
        <strain evidence="3 4">CBS 309.79</strain>
    </source>
</reference>
<gene>
    <name evidence="3" type="ORF">BDV98DRAFT_565591</name>
</gene>
<evidence type="ECO:0000313" key="4">
    <source>
        <dbReference type="Proteomes" id="UP000305067"/>
    </source>
</evidence>
<keyword evidence="2" id="KW-1133">Transmembrane helix</keyword>
<feature type="transmembrane region" description="Helical" evidence="2">
    <location>
        <begin position="20"/>
        <end position="40"/>
    </location>
</feature>
<keyword evidence="4" id="KW-1185">Reference proteome</keyword>
<dbReference type="Proteomes" id="UP000305067">
    <property type="component" value="Unassembled WGS sequence"/>
</dbReference>
<evidence type="ECO:0000256" key="1">
    <source>
        <dbReference type="SAM" id="MobiDB-lite"/>
    </source>
</evidence>
<evidence type="ECO:0008006" key="5">
    <source>
        <dbReference type="Google" id="ProtNLM"/>
    </source>
</evidence>
<proteinExistence type="predicted"/>
<protein>
    <recommendedName>
        <fullName evidence="5">DUF4203 domain-containing protein</fullName>
    </recommendedName>
</protein>
<dbReference type="OrthoDB" id="3364886at2759"/>
<feature type="transmembrane region" description="Helical" evidence="2">
    <location>
        <begin position="129"/>
        <end position="151"/>
    </location>
</feature>
<feature type="transmembrane region" description="Helical" evidence="2">
    <location>
        <begin position="190"/>
        <end position="211"/>
    </location>
</feature>
<feature type="region of interest" description="Disordered" evidence="1">
    <location>
        <begin position="320"/>
        <end position="343"/>
    </location>
</feature>
<feature type="transmembrane region" description="Helical" evidence="2">
    <location>
        <begin position="231"/>
        <end position="251"/>
    </location>
</feature>
<feature type="compositionally biased region" description="Polar residues" evidence="1">
    <location>
        <begin position="462"/>
        <end position="482"/>
    </location>
</feature>
<sequence>MSSAILTLLLPSSSGYLFAYAFPLLAVSLALTFAGAFLTLDRTRSFPPSYDAVPGHLDGQGARFKVKWHLQGGVGGIAVGFAFGLHCATFLAIMIPSSTNASALNSGAFLATWILSSVPSAFVGGRWKLGALALSGLTGGALFSLAFSIIIHPSLRTRVVLVSAGIVLSSLGTLLPFARTQHAALRFSTASTGAFGLVLSIALLANTPAWSNAWERLWVSNGDSWGTSKEKGLSAAFCLFLLCGVTVDWALRRKFGECPDEKWDHYLATYSANLPDRQGSFQPSQSFWHRFFNRAGPVPVDVKPAYGLDDDEATLRDMDLSSPAEYRKRPTNTSAPPSYQGHAFDFTQTPAFLKKGRSHSNATFHAHHGRRKDAVKFNPNGDPLSSDDDDEDDLKNPHRPWLRSKPSSVSTTSTQNDVKIGNDPVPDYSDCEQDISAMRDKTESSKHDGSPWSPGFIKKGRSTSGSSSQATTIVNPSTPSRTSQRDARDPPPFHPVPATPSLINALDRVSKAQKDAYGPLKRPGLPPSTSSASSGAFGDGLLNPAIKQSNLEQIDERGGNRWDTFWKDVQDKASHPTR</sequence>
<feature type="transmembrane region" description="Helical" evidence="2">
    <location>
        <begin position="157"/>
        <end position="178"/>
    </location>
</feature>
<dbReference type="EMBL" id="ML178821">
    <property type="protein sequence ID" value="TFL03229.1"/>
    <property type="molecule type" value="Genomic_DNA"/>
</dbReference>
<name>A0A5C3QSH1_9AGAR</name>
<feature type="region of interest" description="Disordered" evidence="1">
    <location>
        <begin position="356"/>
        <end position="541"/>
    </location>
</feature>
<accession>A0A5C3QSH1</accession>
<feature type="compositionally biased region" description="Basic and acidic residues" evidence="1">
    <location>
        <begin position="437"/>
        <end position="449"/>
    </location>
</feature>